<name>A0AAW7ZAD5_9FIRM</name>
<gene>
    <name evidence="4" type="ORF">P6N53_05270</name>
</gene>
<evidence type="ECO:0000256" key="2">
    <source>
        <dbReference type="PROSITE-ProRule" id="PRU00335"/>
    </source>
</evidence>
<accession>A0AAW7ZAD5</accession>
<dbReference type="Proteomes" id="UP001172911">
    <property type="component" value="Unassembled WGS sequence"/>
</dbReference>
<dbReference type="Gene3D" id="1.10.357.10">
    <property type="entry name" value="Tetracycline Repressor, domain 2"/>
    <property type="match status" value="1"/>
</dbReference>
<dbReference type="Pfam" id="PF08359">
    <property type="entry name" value="TetR_C_4"/>
    <property type="match status" value="1"/>
</dbReference>
<sequence length="193" mass="22041">MTSVLIHRKLSIIITAVEIIDELGIQGLSTREISKRQGMSEGALFKHFKNKNELLLAVLDHFSQYDEDIIQSTKIKKMSPSAAIVFFMKSFATYYENYPAITAIDQSYDVLRYDPQLEGKVKEIFNNRIGFIKDMLDKAQGAGEIAAYVNSESLSEIIYGSYSTLVLKWRINNRNFPLRERVVSTLETILQAF</sequence>
<dbReference type="Gene3D" id="1.10.10.60">
    <property type="entry name" value="Homeodomain-like"/>
    <property type="match status" value="1"/>
</dbReference>
<dbReference type="InterPro" id="IPR050624">
    <property type="entry name" value="HTH-type_Tx_Regulator"/>
</dbReference>
<dbReference type="InterPro" id="IPR001647">
    <property type="entry name" value="HTH_TetR"/>
</dbReference>
<dbReference type="RefSeq" id="WP_304541699.1">
    <property type="nucleotide sequence ID" value="NZ_JARPTC010000006.1"/>
</dbReference>
<feature type="domain" description="HTH tetR-type" evidence="3">
    <location>
        <begin position="6"/>
        <end position="66"/>
    </location>
</feature>
<dbReference type="GO" id="GO:0003677">
    <property type="term" value="F:DNA binding"/>
    <property type="evidence" value="ECO:0007669"/>
    <property type="project" value="UniProtKB-UniRule"/>
</dbReference>
<evidence type="ECO:0000256" key="1">
    <source>
        <dbReference type="ARBA" id="ARBA00023125"/>
    </source>
</evidence>
<comment type="caution">
    <text evidence="4">The sequence shown here is derived from an EMBL/GenBank/DDBJ whole genome shotgun (WGS) entry which is preliminary data.</text>
</comment>
<dbReference type="Pfam" id="PF00440">
    <property type="entry name" value="TetR_N"/>
    <property type="match status" value="1"/>
</dbReference>
<dbReference type="PANTHER" id="PTHR43479">
    <property type="entry name" value="ACREF/ENVCD OPERON REPRESSOR-RELATED"/>
    <property type="match status" value="1"/>
</dbReference>
<dbReference type="InterPro" id="IPR036271">
    <property type="entry name" value="Tet_transcr_reg_TetR-rel_C_sf"/>
</dbReference>
<evidence type="ECO:0000313" key="5">
    <source>
        <dbReference type="Proteomes" id="UP001172911"/>
    </source>
</evidence>
<feature type="DNA-binding region" description="H-T-H motif" evidence="2">
    <location>
        <begin position="29"/>
        <end position="48"/>
    </location>
</feature>
<organism evidence="4 5">
    <name type="scientific">Desulforamulus aquiferis</name>
    <dbReference type="NCBI Taxonomy" id="1397668"/>
    <lineage>
        <taxon>Bacteria</taxon>
        <taxon>Bacillati</taxon>
        <taxon>Bacillota</taxon>
        <taxon>Clostridia</taxon>
        <taxon>Eubacteriales</taxon>
        <taxon>Peptococcaceae</taxon>
        <taxon>Desulforamulus</taxon>
    </lineage>
</organism>
<dbReference type="PRINTS" id="PR00455">
    <property type="entry name" value="HTHTETR"/>
</dbReference>
<dbReference type="SUPFAM" id="SSF46689">
    <property type="entry name" value="Homeodomain-like"/>
    <property type="match status" value="1"/>
</dbReference>
<dbReference type="AlphaFoldDB" id="A0AAW7ZAD5"/>
<reference evidence="4" key="1">
    <citation type="journal article" date="2023" name="J. Hazard. Mater.">
        <title>Anaerobic biodegradation of pyrene and benzo[a]pyrene by a new sulfate-reducing Desulforamulus aquiferis strain DSA.</title>
        <authorList>
            <person name="Zhang Z."/>
            <person name="Sun J."/>
            <person name="Gong X."/>
            <person name="Wang C."/>
            <person name="Wang H."/>
        </authorList>
    </citation>
    <scope>NUCLEOTIDE SEQUENCE</scope>
    <source>
        <strain evidence="4">DSA</strain>
    </source>
</reference>
<dbReference type="PANTHER" id="PTHR43479:SF11">
    <property type="entry name" value="ACREF_ENVCD OPERON REPRESSOR-RELATED"/>
    <property type="match status" value="1"/>
</dbReference>
<dbReference type="InterPro" id="IPR013570">
    <property type="entry name" value="Tscrpt_reg_YsiA_C"/>
</dbReference>
<dbReference type="SUPFAM" id="SSF48498">
    <property type="entry name" value="Tetracyclin repressor-like, C-terminal domain"/>
    <property type="match status" value="1"/>
</dbReference>
<dbReference type="EMBL" id="JARPTC010000006">
    <property type="protein sequence ID" value="MDO7786632.1"/>
    <property type="molecule type" value="Genomic_DNA"/>
</dbReference>
<evidence type="ECO:0000313" key="4">
    <source>
        <dbReference type="EMBL" id="MDO7786632.1"/>
    </source>
</evidence>
<keyword evidence="1 2" id="KW-0238">DNA-binding</keyword>
<reference evidence="4" key="2">
    <citation type="submission" date="2023-03" db="EMBL/GenBank/DDBJ databases">
        <authorList>
            <person name="Zhang Z."/>
        </authorList>
    </citation>
    <scope>NUCLEOTIDE SEQUENCE</scope>
    <source>
        <strain evidence="4">DSA</strain>
    </source>
</reference>
<evidence type="ECO:0000259" key="3">
    <source>
        <dbReference type="PROSITE" id="PS50977"/>
    </source>
</evidence>
<proteinExistence type="predicted"/>
<keyword evidence="5" id="KW-1185">Reference proteome</keyword>
<dbReference type="PROSITE" id="PS50977">
    <property type="entry name" value="HTH_TETR_2"/>
    <property type="match status" value="1"/>
</dbReference>
<protein>
    <submittedName>
        <fullName evidence="4">TetR/AcrR family transcriptional regulator</fullName>
    </submittedName>
</protein>
<dbReference type="InterPro" id="IPR009057">
    <property type="entry name" value="Homeodomain-like_sf"/>
</dbReference>